<evidence type="ECO:0000313" key="11">
    <source>
        <dbReference type="EMBL" id="TCT07244.1"/>
    </source>
</evidence>
<dbReference type="GO" id="GO:0005886">
    <property type="term" value="C:plasma membrane"/>
    <property type="evidence" value="ECO:0007669"/>
    <property type="project" value="UniProtKB-SubCell"/>
</dbReference>
<dbReference type="EMBL" id="SMAK01000010">
    <property type="protein sequence ID" value="TCT07244.1"/>
    <property type="molecule type" value="Genomic_DNA"/>
</dbReference>
<evidence type="ECO:0000256" key="8">
    <source>
        <dbReference type="ARBA" id="ARBA00023136"/>
    </source>
</evidence>
<feature type="transmembrane region" description="Helical" evidence="9">
    <location>
        <begin position="26"/>
        <end position="46"/>
    </location>
</feature>
<dbReference type="AlphaFoldDB" id="A0A4R3M255"/>
<dbReference type="Pfam" id="PF01061">
    <property type="entry name" value="ABC2_membrane"/>
    <property type="match status" value="1"/>
</dbReference>
<evidence type="ECO:0000256" key="6">
    <source>
        <dbReference type="ARBA" id="ARBA00022989"/>
    </source>
</evidence>
<dbReference type="GO" id="GO:0140359">
    <property type="term" value="F:ABC-type transporter activity"/>
    <property type="evidence" value="ECO:0007669"/>
    <property type="project" value="InterPro"/>
</dbReference>
<organism evidence="11 12">
    <name type="scientific">Tepidamorphus gemmatus</name>
    <dbReference type="NCBI Taxonomy" id="747076"/>
    <lineage>
        <taxon>Bacteria</taxon>
        <taxon>Pseudomonadati</taxon>
        <taxon>Pseudomonadota</taxon>
        <taxon>Alphaproteobacteria</taxon>
        <taxon>Hyphomicrobiales</taxon>
        <taxon>Tepidamorphaceae</taxon>
        <taxon>Tepidamorphus</taxon>
    </lineage>
</organism>
<evidence type="ECO:0000259" key="10">
    <source>
        <dbReference type="PROSITE" id="PS51012"/>
    </source>
</evidence>
<dbReference type="Proteomes" id="UP000295678">
    <property type="component" value="Unassembled WGS sequence"/>
</dbReference>
<evidence type="ECO:0000256" key="4">
    <source>
        <dbReference type="ARBA" id="ARBA00022475"/>
    </source>
</evidence>
<evidence type="ECO:0000256" key="1">
    <source>
        <dbReference type="ARBA" id="ARBA00004651"/>
    </source>
</evidence>
<evidence type="ECO:0000256" key="9">
    <source>
        <dbReference type="RuleBase" id="RU361157"/>
    </source>
</evidence>
<feature type="domain" description="ABC transmembrane type-2" evidence="10">
    <location>
        <begin position="27"/>
        <end position="245"/>
    </location>
</feature>
<evidence type="ECO:0000256" key="7">
    <source>
        <dbReference type="ARBA" id="ARBA00023047"/>
    </source>
</evidence>
<evidence type="ECO:0000256" key="5">
    <source>
        <dbReference type="ARBA" id="ARBA00022692"/>
    </source>
</evidence>
<evidence type="ECO:0000256" key="2">
    <source>
        <dbReference type="ARBA" id="ARBA00007783"/>
    </source>
</evidence>
<keyword evidence="7" id="KW-0762">Sugar transport</keyword>
<dbReference type="GO" id="GO:0015774">
    <property type="term" value="P:polysaccharide transport"/>
    <property type="evidence" value="ECO:0007669"/>
    <property type="project" value="UniProtKB-KW"/>
</dbReference>
<proteinExistence type="inferred from homology"/>
<evidence type="ECO:0000313" key="12">
    <source>
        <dbReference type="Proteomes" id="UP000295678"/>
    </source>
</evidence>
<accession>A0A4R3M255</accession>
<keyword evidence="12" id="KW-1185">Reference proteome</keyword>
<dbReference type="OrthoDB" id="9786910at2"/>
<feature type="transmembrane region" description="Helical" evidence="9">
    <location>
        <begin position="97"/>
        <end position="127"/>
    </location>
</feature>
<dbReference type="RefSeq" id="WP_132807454.1">
    <property type="nucleotide sequence ID" value="NZ_SMAK01000010.1"/>
</dbReference>
<feature type="transmembrane region" description="Helical" evidence="9">
    <location>
        <begin position="168"/>
        <end position="186"/>
    </location>
</feature>
<evidence type="ECO:0000256" key="3">
    <source>
        <dbReference type="ARBA" id="ARBA00022448"/>
    </source>
</evidence>
<dbReference type="PANTHER" id="PTHR30413">
    <property type="entry name" value="INNER MEMBRANE TRANSPORT PERMEASE"/>
    <property type="match status" value="1"/>
</dbReference>
<keyword evidence="3 9" id="KW-0813">Transport</keyword>
<keyword evidence="6 9" id="KW-1133">Transmembrane helix</keyword>
<name>A0A4R3M255_9HYPH</name>
<dbReference type="InterPro" id="IPR013525">
    <property type="entry name" value="ABC2_TM"/>
</dbReference>
<keyword evidence="4 9" id="KW-1003">Cell membrane</keyword>
<feature type="transmembrane region" description="Helical" evidence="9">
    <location>
        <begin position="139"/>
        <end position="161"/>
    </location>
</feature>
<dbReference type="PROSITE" id="PS51012">
    <property type="entry name" value="ABC_TM2"/>
    <property type="match status" value="1"/>
</dbReference>
<protein>
    <recommendedName>
        <fullName evidence="9">Transport permease protein</fullName>
    </recommendedName>
</protein>
<keyword evidence="7" id="KW-0625">Polysaccharide transport</keyword>
<feature type="transmembrane region" description="Helical" evidence="9">
    <location>
        <begin position="58"/>
        <end position="76"/>
    </location>
</feature>
<dbReference type="InterPro" id="IPR047817">
    <property type="entry name" value="ABC2_TM_bact-type"/>
</dbReference>
<dbReference type="GO" id="GO:0015920">
    <property type="term" value="P:lipopolysaccharide transport"/>
    <property type="evidence" value="ECO:0007669"/>
    <property type="project" value="TreeGrafter"/>
</dbReference>
<comment type="similarity">
    <text evidence="2 9">Belongs to the ABC-2 integral membrane protein family.</text>
</comment>
<gene>
    <name evidence="11" type="ORF">EDC22_11091</name>
</gene>
<dbReference type="PANTHER" id="PTHR30413:SF10">
    <property type="entry name" value="CAPSULE POLYSACCHARIDE EXPORT INNER-MEMBRANE PROTEIN CTRC"/>
    <property type="match status" value="1"/>
</dbReference>
<keyword evidence="5 9" id="KW-0812">Transmembrane</keyword>
<feature type="transmembrane region" description="Helical" evidence="9">
    <location>
        <begin position="224"/>
        <end position="242"/>
    </location>
</feature>
<reference evidence="11 12" key="1">
    <citation type="submission" date="2019-03" db="EMBL/GenBank/DDBJ databases">
        <title>Genomic Encyclopedia of Type Strains, Phase IV (KMG-IV): sequencing the most valuable type-strain genomes for metagenomic binning, comparative biology and taxonomic classification.</title>
        <authorList>
            <person name="Goeker M."/>
        </authorList>
    </citation>
    <scope>NUCLEOTIDE SEQUENCE [LARGE SCALE GENOMIC DNA]</scope>
    <source>
        <strain evidence="11 12">DSM 19345</strain>
    </source>
</reference>
<sequence>MTPGHYWRLVAYRIYADLRTERQRTFLGIAWWFIDPIIFVAVYYVVFDILMRTRAPEFIAFLSIGVLMYRWFGVCVQSSANSIAGAASLMRTLRLPITLFPTIAVLTNTVRFLVPFSAFLVGAWIYGYHPGTSYAALPLVLVAMLSLGSALGFVLAVFMPFVPDLEKVIEFGLRALMFMSGIFYSVDRLAPEVQELFFLNPVAFLLDAARKIILHDQVPDLGRLALIILLSGLVVSVGALLLRRFRGTYVKVLP</sequence>
<comment type="subcellular location">
    <subcellularLocation>
        <location evidence="9">Cell inner membrane</location>
        <topology evidence="9">Multi-pass membrane protein</topology>
    </subcellularLocation>
    <subcellularLocation>
        <location evidence="1">Cell membrane</location>
        <topology evidence="1">Multi-pass membrane protein</topology>
    </subcellularLocation>
</comment>
<comment type="caution">
    <text evidence="11">The sequence shown here is derived from an EMBL/GenBank/DDBJ whole genome shotgun (WGS) entry which is preliminary data.</text>
</comment>
<keyword evidence="8 9" id="KW-0472">Membrane</keyword>